<dbReference type="GO" id="GO:0006508">
    <property type="term" value="P:proteolysis"/>
    <property type="evidence" value="ECO:0007669"/>
    <property type="project" value="UniProtKB-KW"/>
</dbReference>
<dbReference type="SUPFAM" id="SSF50494">
    <property type="entry name" value="Trypsin-like serine proteases"/>
    <property type="match status" value="1"/>
</dbReference>
<dbReference type="AlphaFoldDB" id="A0A0G1NPK5"/>
<dbReference type="InterPro" id="IPR001478">
    <property type="entry name" value="PDZ"/>
</dbReference>
<keyword evidence="3" id="KW-0378">Hydrolase</keyword>
<evidence type="ECO:0000256" key="3">
    <source>
        <dbReference type="ARBA" id="ARBA00022801"/>
    </source>
</evidence>
<evidence type="ECO:0000256" key="1">
    <source>
        <dbReference type="ARBA" id="ARBA00010541"/>
    </source>
</evidence>
<reference evidence="5 6" key="1">
    <citation type="journal article" date="2015" name="Nature">
        <title>rRNA introns, odd ribosomes, and small enigmatic genomes across a large radiation of phyla.</title>
        <authorList>
            <person name="Brown C.T."/>
            <person name="Hug L.A."/>
            <person name="Thomas B.C."/>
            <person name="Sharon I."/>
            <person name="Castelle C.J."/>
            <person name="Singh A."/>
            <person name="Wilkins M.J."/>
            <person name="Williams K.H."/>
            <person name="Banfield J.F."/>
        </authorList>
    </citation>
    <scope>NUCLEOTIDE SEQUENCE [LARGE SCALE GENOMIC DNA]</scope>
</reference>
<gene>
    <name evidence="5" type="ORF">UX33_C0014G0010</name>
</gene>
<dbReference type="Pfam" id="PF13365">
    <property type="entry name" value="Trypsin_2"/>
    <property type="match status" value="1"/>
</dbReference>
<dbReference type="Proteomes" id="UP000034569">
    <property type="component" value="Unassembled WGS sequence"/>
</dbReference>
<organism evidence="5 6">
    <name type="scientific">Candidatus Azambacteria bacterium GW2011_GWC1_46_13</name>
    <dbReference type="NCBI Taxonomy" id="1618619"/>
    <lineage>
        <taxon>Bacteria</taxon>
        <taxon>Candidatus Azamiibacteriota</taxon>
    </lineage>
</organism>
<dbReference type="PANTHER" id="PTHR22939:SF129">
    <property type="entry name" value="SERINE PROTEASE HTRA2, MITOCHONDRIAL"/>
    <property type="match status" value="1"/>
</dbReference>
<dbReference type="PRINTS" id="PR00834">
    <property type="entry name" value="PROTEASES2C"/>
</dbReference>
<name>A0A0G1NPK5_9BACT</name>
<dbReference type="EMBL" id="LCLU01000014">
    <property type="protein sequence ID" value="KKU22242.1"/>
    <property type="molecule type" value="Genomic_DNA"/>
</dbReference>
<evidence type="ECO:0000313" key="6">
    <source>
        <dbReference type="Proteomes" id="UP000034569"/>
    </source>
</evidence>
<accession>A0A0G1NPK5</accession>
<dbReference type="Pfam" id="PF13180">
    <property type="entry name" value="PDZ_2"/>
    <property type="match status" value="1"/>
</dbReference>
<dbReference type="InterPro" id="IPR001940">
    <property type="entry name" value="Peptidase_S1C"/>
</dbReference>
<dbReference type="SMART" id="SM00228">
    <property type="entry name" value="PDZ"/>
    <property type="match status" value="1"/>
</dbReference>
<dbReference type="Gene3D" id="2.40.10.120">
    <property type="match status" value="1"/>
</dbReference>
<dbReference type="InterPro" id="IPR036034">
    <property type="entry name" value="PDZ_sf"/>
</dbReference>
<dbReference type="Gene3D" id="2.30.42.10">
    <property type="match status" value="1"/>
</dbReference>
<dbReference type="SUPFAM" id="SSF50156">
    <property type="entry name" value="PDZ domain-like"/>
    <property type="match status" value="1"/>
</dbReference>
<evidence type="ECO:0000259" key="4">
    <source>
        <dbReference type="SMART" id="SM00228"/>
    </source>
</evidence>
<sequence>MEKSPIVKIVKKVIPAVVSIVISKTQHQLEEEIRRFLPFSGVPFGLEPPIREEIPPEMLDERGRIKIGGGSGFIISNDGLILTNRHVVVDPKAEYTVITNDGKKYSAKVLARDSINDVAILTINAKKLPTVELGNSSALELGETVIAIGTALGLFQNTVSTGVVSGLSRFITAETGLGGEIERLRGLIQTDAAINPGNSGGPLVNMGGKAVGINTAVVFGAQNIGFAIPINTAKKDLADIKKYGHLRQPSLGLRYLILNKSLQRKFNLPSDYGALIVRERPDDVAILAGGAADKAGLKEYDVVLDCDGKKITSDNTLQDIIQNKNIGDAVKLKILRKGKEMKLKATLGERR</sequence>
<dbReference type="InterPro" id="IPR009003">
    <property type="entry name" value="Peptidase_S1_PA"/>
</dbReference>
<comment type="similarity">
    <text evidence="1">Belongs to the peptidase S1C family.</text>
</comment>
<dbReference type="GO" id="GO:0004252">
    <property type="term" value="F:serine-type endopeptidase activity"/>
    <property type="evidence" value="ECO:0007669"/>
    <property type="project" value="InterPro"/>
</dbReference>
<evidence type="ECO:0000313" key="5">
    <source>
        <dbReference type="EMBL" id="KKU22242.1"/>
    </source>
</evidence>
<keyword evidence="2 5" id="KW-0645">Protease</keyword>
<dbReference type="PANTHER" id="PTHR22939">
    <property type="entry name" value="SERINE PROTEASE FAMILY S1C HTRA-RELATED"/>
    <property type="match status" value="1"/>
</dbReference>
<evidence type="ECO:0000256" key="2">
    <source>
        <dbReference type="ARBA" id="ARBA00022670"/>
    </source>
</evidence>
<comment type="caution">
    <text evidence="5">The sequence shown here is derived from an EMBL/GenBank/DDBJ whole genome shotgun (WGS) entry which is preliminary data.</text>
</comment>
<feature type="domain" description="PDZ" evidence="4">
    <location>
        <begin position="249"/>
        <end position="338"/>
    </location>
</feature>
<protein>
    <submittedName>
        <fullName evidence="5">Protease Do</fullName>
    </submittedName>
</protein>
<proteinExistence type="inferred from homology"/>